<feature type="transmembrane region" description="Helical" evidence="2">
    <location>
        <begin position="357"/>
        <end position="383"/>
    </location>
</feature>
<feature type="transmembrane region" description="Helical" evidence="2">
    <location>
        <begin position="266"/>
        <end position="284"/>
    </location>
</feature>
<feature type="region of interest" description="Disordered" evidence="1">
    <location>
        <begin position="1"/>
        <end position="55"/>
    </location>
</feature>
<keyword evidence="2" id="KW-1133">Transmembrane helix</keyword>
<dbReference type="RefSeq" id="WP_345677171.1">
    <property type="nucleotide sequence ID" value="NZ_BAABHS010000014.1"/>
</dbReference>
<evidence type="ECO:0000256" key="1">
    <source>
        <dbReference type="SAM" id="MobiDB-lite"/>
    </source>
</evidence>
<feature type="region of interest" description="Disordered" evidence="1">
    <location>
        <begin position="76"/>
        <end position="175"/>
    </location>
</feature>
<gene>
    <name evidence="3" type="ORF">GCM10023205_42700</name>
</gene>
<evidence type="ECO:0000313" key="3">
    <source>
        <dbReference type="EMBL" id="GAA4972112.1"/>
    </source>
</evidence>
<dbReference type="Proteomes" id="UP001500466">
    <property type="component" value="Unassembled WGS sequence"/>
</dbReference>
<feature type="transmembrane region" description="Helical" evidence="2">
    <location>
        <begin position="403"/>
        <end position="424"/>
    </location>
</feature>
<feature type="transmembrane region" description="Helical" evidence="2">
    <location>
        <begin position="327"/>
        <end position="345"/>
    </location>
</feature>
<feature type="compositionally biased region" description="Pro residues" evidence="1">
    <location>
        <begin position="156"/>
        <end position="166"/>
    </location>
</feature>
<evidence type="ECO:0000256" key="2">
    <source>
        <dbReference type="SAM" id="Phobius"/>
    </source>
</evidence>
<feature type="transmembrane region" description="Helical" evidence="2">
    <location>
        <begin position="242"/>
        <end position="260"/>
    </location>
</feature>
<dbReference type="EMBL" id="BAABHS010000014">
    <property type="protein sequence ID" value="GAA4972112.1"/>
    <property type="molecule type" value="Genomic_DNA"/>
</dbReference>
<organism evidence="3 4">
    <name type="scientific">Yinghuangia aomiensis</name>
    <dbReference type="NCBI Taxonomy" id="676205"/>
    <lineage>
        <taxon>Bacteria</taxon>
        <taxon>Bacillati</taxon>
        <taxon>Actinomycetota</taxon>
        <taxon>Actinomycetes</taxon>
        <taxon>Kitasatosporales</taxon>
        <taxon>Streptomycetaceae</taxon>
        <taxon>Yinghuangia</taxon>
    </lineage>
</organism>
<evidence type="ECO:0000313" key="4">
    <source>
        <dbReference type="Proteomes" id="UP001500466"/>
    </source>
</evidence>
<keyword evidence="2" id="KW-0812">Transmembrane</keyword>
<protein>
    <recommendedName>
        <fullName evidence="5">Membrane protein YfcA</fullName>
    </recommendedName>
</protein>
<keyword evidence="2" id="KW-0472">Membrane</keyword>
<reference evidence="4" key="1">
    <citation type="journal article" date="2019" name="Int. J. Syst. Evol. Microbiol.">
        <title>The Global Catalogue of Microorganisms (GCM) 10K type strain sequencing project: providing services to taxonomists for standard genome sequencing and annotation.</title>
        <authorList>
            <consortium name="The Broad Institute Genomics Platform"/>
            <consortium name="The Broad Institute Genome Sequencing Center for Infectious Disease"/>
            <person name="Wu L."/>
            <person name="Ma J."/>
        </authorList>
    </citation>
    <scope>NUCLEOTIDE SEQUENCE [LARGE SCALE GENOMIC DNA]</scope>
    <source>
        <strain evidence="4">JCM 17986</strain>
    </source>
</reference>
<comment type="caution">
    <text evidence="3">The sequence shown here is derived from an EMBL/GenBank/DDBJ whole genome shotgun (WGS) entry which is preliminary data.</text>
</comment>
<name>A0ABP9HJA6_9ACTN</name>
<sequence length="430" mass="42325">MSTPPQQGPGYGEWTPGASYDSYDEYAGGGEYAAGPGQPVTPEYADPGAPGGVPAQQAYGYEAQYYAGEPAAGPDYGASYGYAPAPTPVGGGDGSPYGDAASYAADPGDADYGYPPSADWSEQPAAWPEQDAWDAGWNPGGADPAWDDVDAAAEPLPIPAPSPPPEAESLPKQEKPSLRDLVPIWHPPGLVPAALTGGVAVLLAVTALAGGPVAVGGVFVLQLLTAAGWFRLHGMWPARQGIAIGVLAGIAADVAVLAGGDHAVRVLPGVLAGVLALALVQQLVRRDGRPELLPALTVTASAGLLTALDVLYVVAADLDGPGVRDGGAVVVAAAAVAVAVLAAALPVPGVAGHGLGLALAAGVGVVGGSAVGLGSSAVVLGAGAGLLGLMGRRTAGYDHPSRFVHMTAGVALPLALAAPAAYLLGRVAIG</sequence>
<proteinExistence type="predicted"/>
<evidence type="ECO:0008006" key="5">
    <source>
        <dbReference type="Google" id="ProtNLM"/>
    </source>
</evidence>
<keyword evidence="4" id="KW-1185">Reference proteome</keyword>
<feature type="transmembrane region" description="Helical" evidence="2">
    <location>
        <begin position="296"/>
        <end position="315"/>
    </location>
</feature>
<accession>A0ABP9HJA6</accession>